<feature type="transmembrane region" description="Helical" evidence="10">
    <location>
        <begin position="322"/>
        <end position="341"/>
    </location>
</feature>
<evidence type="ECO:0000256" key="3">
    <source>
        <dbReference type="ARBA" id="ARBA00022475"/>
    </source>
</evidence>
<dbReference type="AlphaFoldDB" id="A0A4R8N2W4"/>
<feature type="transmembrane region" description="Helical" evidence="10">
    <location>
        <begin position="353"/>
        <end position="373"/>
    </location>
</feature>
<dbReference type="STRING" id="1193051.LEP1GSC017_1370"/>
<gene>
    <name evidence="11" type="ORF">CLV96_2631</name>
</gene>
<dbReference type="RefSeq" id="WP_004786789.1">
    <property type="nucleotide sequence ID" value="NZ_SORO01000001.1"/>
</dbReference>
<dbReference type="PANTHER" id="PTHR13285">
    <property type="entry name" value="ACYLTRANSFERASE"/>
    <property type="match status" value="1"/>
</dbReference>
<comment type="caution">
    <text evidence="11">The sequence shown here is derived from an EMBL/GenBank/DDBJ whole genome shotgun (WGS) entry which is preliminary data.</text>
</comment>
<dbReference type="PIRSF" id="PIRSF500217">
    <property type="entry name" value="AlgI"/>
    <property type="match status" value="1"/>
</dbReference>
<keyword evidence="4 9" id="KW-0808">Transferase</keyword>
<evidence type="ECO:0000256" key="7">
    <source>
        <dbReference type="ARBA" id="ARBA00023136"/>
    </source>
</evidence>
<feature type="transmembrane region" description="Helical" evidence="10">
    <location>
        <begin position="425"/>
        <end position="444"/>
    </location>
</feature>
<dbReference type="Proteomes" id="UP000294684">
    <property type="component" value="Unassembled WGS sequence"/>
</dbReference>
<protein>
    <submittedName>
        <fullName evidence="11">D-alanyl-lipoteichoic acid acyltransferase DltB (MBOAT superfamily)</fullName>
    </submittedName>
</protein>
<comment type="subcellular location">
    <subcellularLocation>
        <location evidence="1">Cell membrane</location>
        <topology evidence="1">Multi-pass membrane protein</topology>
    </subcellularLocation>
</comment>
<feature type="transmembrane region" description="Helical" evidence="10">
    <location>
        <begin position="111"/>
        <end position="132"/>
    </location>
</feature>
<dbReference type="GO" id="GO:0005886">
    <property type="term" value="C:plasma membrane"/>
    <property type="evidence" value="ECO:0007669"/>
    <property type="project" value="UniProtKB-SubCell"/>
</dbReference>
<evidence type="ECO:0000313" key="12">
    <source>
        <dbReference type="Proteomes" id="UP000294684"/>
    </source>
</evidence>
<reference evidence="11 12" key="1">
    <citation type="submission" date="2019-03" db="EMBL/GenBank/DDBJ databases">
        <title>Genomic Encyclopedia of Archaeal and Bacterial Type Strains, Phase II (KMG-II): from individual species to whole genera.</title>
        <authorList>
            <person name="Goeker M."/>
        </authorList>
    </citation>
    <scope>NUCLEOTIDE SEQUENCE [LARGE SCALE GENOMIC DNA]</scope>
    <source>
        <strain evidence="11 12">DSM 21537</strain>
    </source>
</reference>
<proteinExistence type="inferred from homology"/>
<evidence type="ECO:0000313" key="11">
    <source>
        <dbReference type="EMBL" id="TDY73596.1"/>
    </source>
</evidence>
<accession>A0A4R8N2W4</accession>
<feature type="transmembrane region" description="Helical" evidence="10">
    <location>
        <begin position="29"/>
        <end position="59"/>
    </location>
</feature>
<feature type="transmembrane region" description="Helical" evidence="10">
    <location>
        <begin position="393"/>
        <end position="413"/>
    </location>
</feature>
<evidence type="ECO:0000256" key="8">
    <source>
        <dbReference type="ARBA" id="ARBA00023315"/>
    </source>
</evidence>
<evidence type="ECO:0000256" key="1">
    <source>
        <dbReference type="ARBA" id="ARBA00004651"/>
    </source>
</evidence>
<dbReference type="InterPro" id="IPR024194">
    <property type="entry name" value="Ac/AlaTfrase_AlgI/DltB"/>
</dbReference>
<evidence type="ECO:0000256" key="4">
    <source>
        <dbReference type="ARBA" id="ARBA00022679"/>
    </source>
</evidence>
<keyword evidence="7 9" id="KW-0472">Membrane</keyword>
<evidence type="ECO:0000256" key="2">
    <source>
        <dbReference type="ARBA" id="ARBA00010323"/>
    </source>
</evidence>
<feature type="transmembrane region" description="Helical" evidence="10">
    <location>
        <begin position="6"/>
        <end position="22"/>
    </location>
</feature>
<sequence length="456" mass="53612">MLFNSIDYFFFFIACYIIYWILPTRFRKYVLIIFSLIFYGYWSGSFLIHFVAFIILTHLCVLGILKTKSRIFLILGVGINLINLCFFKYFLTYIKYLMLEGELTIPFFQSLSEIILPLAISFYTFQMIAYLVDAWRGKFTDSPFVNFLLFILFFPQLIAGPIMRHDDFYDQIDHSKLTLDFVQRGILHIISGLVKKVLIADQLAKIINPVYLSPGEYDGISILLTTIAFSFQVYGDFSGYTDLARGSAFLLGYEIPENFRSPFLSVSFTELWSRWHYTLSTWIRDYLYIPLGGNRVSELRYNINTIIVMSLSGLWHGNTYTFFLWGFFHGIFLSIERFAFGKPDRKSMSITKQVFASIWIFAIFCILATFFRIDTIKKIGTFWSASINLTGKIIYRPDFWGLILASYAIQILEFKNYFSDRLKPYTNWIIFFLSFFVYLALIRIESPVETFIYFQF</sequence>
<comment type="similarity">
    <text evidence="2 9">Belongs to the membrane-bound acyltransferase family.</text>
</comment>
<evidence type="ECO:0000256" key="9">
    <source>
        <dbReference type="PIRNR" id="PIRNR016636"/>
    </source>
</evidence>
<evidence type="ECO:0000256" key="6">
    <source>
        <dbReference type="ARBA" id="ARBA00022989"/>
    </source>
</evidence>
<dbReference type="InterPro" id="IPR004299">
    <property type="entry name" value="MBOAT_fam"/>
</dbReference>
<dbReference type="OrthoDB" id="315074at2"/>
<dbReference type="Pfam" id="PF03062">
    <property type="entry name" value="MBOAT"/>
    <property type="match status" value="1"/>
</dbReference>
<dbReference type="GO" id="GO:0042121">
    <property type="term" value="P:alginic acid biosynthetic process"/>
    <property type="evidence" value="ECO:0007669"/>
    <property type="project" value="InterPro"/>
</dbReference>
<feature type="transmembrane region" description="Helical" evidence="10">
    <location>
        <begin position="71"/>
        <end position="91"/>
    </location>
</feature>
<keyword evidence="5 10" id="KW-0812">Transmembrane</keyword>
<organism evidence="11 12">
    <name type="scientific">Leptospira meyeri</name>
    <dbReference type="NCBI Taxonomy" id="29508"/>
    <lineage>
        <taxon>Bacteria</taxon>
        <taxon>Pseudomonadati</taxon>
        <taxon>Spirochaetota</taxon>
        <taxon>Spirochaetia</taxon>
        <taxon>Leptospirales</taxon>
        <taxon>Leptospiraceae</taxon>
        <taxon>Leptospira</taxon>
    </lineage>
</organism>
<keyword evidence="6 10" id="KW-1133">Transmembrane helix</keyword>
<dbReference type="GeneID" id="79827918"/>
<evidence type="ECO:0000256" key="5">
    <source>
        <dbReference type="ARBA" id="ARBA00022692"/>
    </source>
</evidence>
<evidence type="ECO:0000256" key="10">
    <source>
        <dbReference type="SAM" id="Phobius"/>
    </source>
</evidence>
<dbReference type="InterPro" id="IPR028362">
    <property type="entry name" value="AlgI"/>
</dbReference>
<dbReference type="InterPro" id="IPR051085">
    <property type="entry name" value="MB_O-acyltransferase"/>
</dbReference>
<keyword evidence="3 9" id="KW-1003">Cell membrane</keyword>
<keyword evidence="12" id="KW-1185">Reference proteome</keyword>
<dbReference type="GO" id="GO:0016746">
    <property type="term" value="F:acyltransferase activity"/>
    <property type="evidence" value="ECO:0007669"/>
    <property type="project" value="UniProtKB-KW"/>
</dbReference>
<dbReference type="PIRSF" id="PIRSF016636">
    <property type="entry name" value="AlgI_DltB"/>
    <property type="match status" value="1"/>
</dbReference>
<dbReference type="EMBL" id="SORO01000001">
    <property type="protein sequence ID" value="TDY73596.1"/>
    <property type="molecule type" value="Genomic_DNA"/>
</dbReference>
<keyword evidence="8 9" id="KW-0012">Acyltransferase</keyword>
<feature type="transmembrane region" description="Helical" evidence="10">
    <location>
        <begin position="144"/>
        <end position="163"/>
    </location>
</feature>
<name>A0A4R8N2W4_LEPME</name>
<dbReference type="PANTHER" id="PTHR13285:SF23">
    <property type="entry name" value="TEICHOIC ACID D-ALANYLTRANSFERASE"/>
    <property type="match status" value="1"/>
</dbReference>